<evidence type="ECO:0000313" key="2">
    <source>
        <dbReference type="EMBL" id="RSJ88645.1"/>
    </source>
</evidence>
<keyword evidence="1" id="KW-0732">Signal</keyword>
<organism evidence="2 3">
    <name type="scientific">Streptococcus mitis</name>
    <dbReference type="NCBI Taxonomy" id="28037"/>
    <lineage>
        <taxon>Bacteria</taxon>
        <taxon>Bacillati</taxon>
        <taxon>Bacillota</taxon>
        <taxon>Bacilli</taxon>
        <taxon>Lactobacillales</taxon>
        <taxon>Streptococcaceae</taxon>
        <taxon>Streptococcus</taxon>
        <taxon>Streptococcus mitis group</taxon>
    </lineage>
</organism>
<accession>A0A428GYL8</accession>
<proteinExistence type="predicted"/>
<reference evidence="2 3" key="1">
    <citation type="submission" date="2018-11" db="EMBL/GenBank/DDBJ databases">
        <title>Species Designations Belie Phenotypic and Genotypic Heterogeneity in Oral Streptococci.</title>
        <authorList>
            <person name="Velsko I."/>
        </authorList>
    </citation>
    <scope>NUCLEOTIDE SEQUENCE [LARGE SCALE GENOMIC DNA]</scope>
    <source>
        <strain evidence="2 3">BCC22</strain>
    </source>
</reference>
<dbReference type="EMBL" id="RJPW01000027">
    <property type="protein sequence ID" value="RSJ88645.1"/>
    <property type="molecule type" value="Genomic_DNA"/>
</dbReference>
<protein>
    <recommendedName>
        <fullName evidence="4">Secreted protein</fullName>
    </recommendedName>
</protein>
<evidence type="ECO:0000313" key="3">
    <source>
        <dbReference type="Proteomes" id="UP000271520"/>
    </source>
</evidence>
<evidence type="ECO:0008006" key="4">
    <source>
        <dbReference type="Google" id="ProtNLM"/>
    </source>
</evidence>
<gene>
    <name evidence="2" type="ORF">D8788_09535</name>
</gene>
<sequence length="92" mass="9417">MFAFTLSVVAFATILSTPTYLVDSGVTVKLKVESPVVDAVPNTAPSCTAVLVVPAATTQFPSLTISFVTVPSGIVISALLAPFEIVTGTFVA</sequence>
<feature type="signal peptide" evidence="1">
    <location>
        <begin position="1"/>
        <end position="21"/>
    </location>
</feature>
<feature type="chain" id="PRO_5039475353" description="Secreted protein" evidence="1">
    <location>
        <begin position="22"/>
        <end position="92"/>
    </location>
</feature>
<dbReference type="Proteomes" id="UP000271520">
    <property type="component" value="Unassembled WGS sequence"/>
</dbReference>
<evidence type="ECO:0000256" key="1">
    <source>
        <dbReference type="SAM" id="SignalP"/>
    </source>
</evidence>
<comment type="caution">
    <text evidence="2">The sequence shown here is derived from an EMBL/GenBank/DDBJ whole genome shotgun (WGS) entry which is preliminary data.</text>
</comment>
<dbReference type="AlphaFoldDB" id="A0A428GYL8"/>
<name>A0A428GYL8_STRMT</name>